<organism evidence="2 3">
    <name type="scientific">Halteria grandinella</name>
    <dbReference type="NCBI Taxonomy" id="5974"/>
    <lineage>
        <taxon>Eukaryota</taxon>
        <taxon>Sar</taxon>
        <taxon>Alveolata</taxon>
        <taxon>Ciliophora</taxon>
        <taxon>Intramacronucleata</taxon>
        <taxon>Spirotrichea</taxon>
        <taxon>Stichotrichia</taxon>
        <taxon>Sporadotrichida</taxon>
        <taxon>Halteriidae</taxon>
        <taxon>Halteria</taxon>
    </lineage>
</organism>
<dbReference type="AlphaFoldDB" id="A0A8J8P578"/>
<proteinExistence type="predicted"/>
<dbReference type="InterPro" id="IPR052394">
    <property type="entry name" value="LRR-containing"/>
</dbReference>
<comment type="caution">
    <text evidence="2">The sequence shown here is derived from an EMBL/GenBank/DDBJ whole genome shotgun (WGS) entry which is preliminary data.</text>
</comment>
<feature type="region of interest" description="Disordered" evidence="1">
    <location>
        <begin position="717"/>
        <end position="749"/>
    </location>
</feature>
<dbReference type="EMBL" id="RRYP01000593">
    <property type="protein sequence ID" value="TNV87178.1"/>
    <property type="molecule type" value="Genomic_DNA"/>
</dbReference>
<dbReference type="InterPro" id="IPR001611">
    <property type="entry name" value="Leu-rich_rpt"/>
</dbReference>
<protein>
    <submittedName>
        <fullName evidence="2">Uncharacterized protein</fullName>
    </submittedName>
</protein>
<dbReference type="Pfam" id="PF13516">
    <property type="entry name" value="LRR_6"/>
    <property type="match status" value="1"/>
</dbReference>
<dbReference type="InterPro" id="IPR032675">
    <property type="entry name" value="LRR_dom_sf"/>
</dbReference>
<feature type="compositionally biased region" description="Acidic residues" evidence="1">
    <location>
        <begin position="721"/>
        <end position="734"/>
    </location>
</feature>
<dbReference type="OrthoDB" id="8436363at2759"/>
<evidence type="ECO:0000313" key="3">
    <source>
        <dbReference type="Proteomes" id="UP000785679"/>
    </source>
</evidence>
<name>A0A8J8P578_HALGN</name>
<evidence type="ECO:0000313" key="2">
    <source>
        <dbReference type="EMBL" id="TNV87178.1"/>
    </source>
</evidence>
<gene>
    <name evidence="2" type="ORF">FGO68_gene2179</name>
</gene>
<sequence>MVQKELDMEQHEEDPLRKKNIFQQVAQNIKRDFELGAFNKVAFNPKNLEELKEDIRQKYIIGCTKAGIVPLPLQHKIHHKTLTLPSYVLSPQLVKTFAHSLTPGELSFTRILLEDNSLQDEDFATLLTGLKHLHDLKSLIYVHNSFHIKSAEALKPILHRNIPYHLEELRLVNCPRISSMASARLLDAMLEKNYVKKLSLVDAGLNDEGCLKKLCKLIQSSRQLSELDISWNRIRPRDAVGLLEVIAENRTLQYLNLSWNNLMTTNESGLKNPERTHIDRELFLNMGNVDNPSEHGEPIVEVPDQDTKDVVTPIIAELKLPTEEEVEALILKALDKIKQPNKAQQLEDLHQYLFLAKLTRFIKQSTKLLHLDLSFTGLSEVACRTIGVSLRKAKTIQGLHLCGNPGGTNAIKQYLFERLLCIKQPPLVMITSHQGNLHLPQEHTPQHKHDSPDIIPQKTFDSQVSSLLEKHISAKSKIIQQFEVADIEKRKRLLDTYCQSHENQEKEIILKADTKFILTRHLGHRLEMPLSTKWRMLTDAHEKCWICDRHHYGILFWSPDIASQTQEIGISESDRQRLIADVEQLNQNVPNELDGPVIAGSFTGWQFHPLMQIYDLCDRIDTNFKRPFEPQIRPTNQAESMYMHKRIEKVKLAVFEHLSKNIDTTRRDMWRQILMRQVLYKRAYLQSLELVTKDKVELHKEAEQKKKMLKEIKERLKREDSEYESDDSQSDEDSPTSPGSPRKRQKQNQAVSTLHGFSVFLPSGRHTYVVKTPDGQYSIHKILAHVRTEDIPIVIRPNRKKETFERKFRKETSVFRDWKEDTQEMLDKISGIEMWQWKAPRFIKDKDEVQFCWDVIVKHMPKLKDIFTHLACNSSYPAIGQLDFSNFCEVCKIIDGKLINHTVIDRLFINSNYEAIKNSENPDRALQRFEFYEILLRIAEKKYKDTNDVKSYNAALDKVIKENVLPYYKPGHPSVPFQFQGAAGQGQWQEWRDEKLWNIPCNDTLEANLGPLNRLFTSFYEPLKKWVTMKEIVDLVVRKTPVGLNEKDAVFCYGMSKMTVIDESTESTIRYQRIQFVEFLEMIGRMADLKFRGSEMEGLQLHQKIEYILDDLLTYIGEKRLEVKPIIEDQDEESDDEY</sequence>
<reference evidence="2" key="1">
    <citation type="submission" date="2019-06" db="EMBL/GenBank/DDBJ databases">
        <authorList>
            <person name="Zheng W."/>
        </authorList>
    </citation>
    <scope>NUCLEOTIDE SEQUENCE</scope>
    <source>
        <strain evidence="2">QDHG01</strain>
    </source>
</reference>
<evidence type="ECO:0000256" key="1">
    <source>
        <dbReference type="SAM" id="MobiDB-lite"/>
    </source>
</evidence>
<dbReference type="SUPFAM" id="SSF52047">
    <property type="entry name" value="RNI-like"/>
    <property type="match status" value="1"/>
</dbReference>
<keyword evidence="3" id="KW-1185">Reference proteome</keyword>
<dbReference type="PANTHER" id="PTHR24114:SF2">
    <property type="entry name" value="F-BOX DOMAIN-CONTAINING PROTEIN-RELATED"/>
    <property type="match status" value="1"/>
</dbReference>
<dbReference type="Gene3D" id="3.80.10.10">
    <property type="entry name" value="Ribonuclease Inhibitor"/>
    <property type="match status" value="2"/>
</dbReference>
<accession>A0A8J8P578</accession>
<dbReference type="Proteomes" id="UP000785679">
    <property type="component" value="Unassembled WGS sequence"/>
</dbReference>
<dbReference type="PANTHER" id="PTHR24114">
    <property type="entry name" value="LEUCINE RICH REPEAT FAMILY PROTEIN"/>
    <property type="match status" value="1"/>
</dbReference>